<accession>A0ABY7M9S9</accession>
<proteinExistence type="predicted"/>
<keyword evidence="2" id="KW-1185">Reference proteome</keyword>
<evidence type="ECO:0000313" key="1">
    <source>
        <dbReference type="EMBL" id="WBL37284.1"/>
    </source>
</evidence>
<organism evidence="1 2">
    <name type="scientific">Tepidiforma flava</name>
    <dbReference type="NCBI Taxonomy" id="3004094"/>
    <lineage>
        <taxon>Bacteria</taxon>
        <taxon>Bacillati</taxon>
        <taxon>Chloroflexota</taxon>
        <taxon>Tepidiformia</taxon>
        <taxon>Tepidiformales</taxon>
        <taxon>Tepidiformaceae</taxon>
        <taxon>Tepidiforma</taxon>
    </lineage>
</organism>
<dbReference type="Proteomes" id="UP001212803">
    <property type="component" value="Chromosome"/>
</dbReference>
<dbReference type="RefSeq" id="WP_270057797.1">
    <property type="nucleotide sequence ID" value="NZ_CP115149.1"/>
</dbReference>
<evidence type="ECO:0000313" key="2">
    <source>
        <dbReference type="Proteomes" id="UP001212803"/>
    </source>
</evidence>
<gene>
    <name evidence="1" type="ORF">O0235_06855</name>
</gene>
<protein>
    <submittedName>
        <fullName evidence="1">Uncharacterized protein</fullName>
    </submittedName>
</protein>
<reference evidence="1 2" key="1">
    <citation type="journal article" date="2023" name="ISME J.">
        <title>Thermophilic Dehalococcoidia with unusual traits shed light on an unexpected past.</title>
        <authorList>
            <person name="Palmer M."/>
            <person name="Covington J.K."/>
            <person name="Zhou E.M."/>
            <person name="Thomas S.C."/>
            <person name="Habib N."/>
            <person name="Seymour C.O."/>
            <person name="Lai D."/>
            <person name="Johnston J."/>
            <person name="Hashimi A."/>
            <person name="Jiao J.Y."/>
            <person name="Muok A.R."/>
            <person name="Liu L."/>
            <person name="Xian W.D."/>
            <person name="Zhi X.Y."/>
            <person name="Li M.M."/>
            <person name="Silva L.P."/>
            <person name="Bowen B.P."/>
            <person name="Louie K."/>
            <person name="Briegel A."/>
            <person name="Pett-Ridge J."/>
            <person name="Weber P.K."/>
            <person name="Tocheva E.I."/>
            <person name="Woyke T."/>
            <person name="Northen T.R."/>
            <person name="Mayali X."/>
            <person name="Li W.J."/>
            <person name="Hedlund B.P."/>
        </authorList>
    </citation>
    <scope>NUCLEOTIDE SEQUENCE [LARGE SCALE GENOMIC DNA]</scope>
    <source>
        <strain evidence="1 2">YIM 72310</strain>
    </source>
</reference>
<dbReference type="EMBL" id="CP115149">
    <property type="protein sequence ID" value="WBL37284.1"/>
    <property type="molecule type" value="Genomic_DNA"/>
</dbReference>
<name>A0ABY7M9S9_9CHLR</name>
<sequence length="164" mass="18902">MKRNADGDLIRLFKEVLEEVMREEFIARPRIEALKRVANVDVFCPVERCALARGELAWPVVEIAGHLAAVHGWEPARIRRWVERQAECPVCLGTGAYPYGRAQRLPLGECLNCEGTGRAVEGCYRFAAKTRRSYWRRHFKAEPPYRIAWRRHAEAEGVLPIEPY</sequence>